<dbReference type="RefSeq" id="WP_397024407.1">
    <property type="nucleotide sequence ID" value="NZ_JBITMB010000007.1"/>
</dbReference>
<dbReference type="EMBL" id="JBITMB010000007">
    <property type="protein sequence ID" value="MFI7444134.1"/>
    <property type="molecule type" value="Genomic_DNA"/>
</dbReference>
<feature type="compositionally biased region" description="Gly residues" evidence="9">
    <location>
        <begin position="381"/>
        <end position="411"/>
    </location>
</feature>
<keyword evidence="5" id="KW-0418">Kinase</keyword>
<dbReference type="Gene3D" id="1.10.510.10">
    <property type="entry name" value="Transferase(Phosphotransferase) domain 1"/>
    <property type="match status" value="1"/>
</dbReference>
<dbReference type="InterPro" id="IPR008271">
    <property type="entry name" value="Ser/Thr_kinase_AS"/>
</dbReference>
<dbReference type="PROSITE" id="PS50011">
    <property type="entry name" value="PROTEIN_KINASE_DOM"/>
    <property type="match status" value="1"/>
</dbReference>
<feature type="compositionally biased region" description="Gly residues" evidence="9">
    <location>
        <begin position="361"/>
        <end position="374"/>
    </location>
</feature>
<evidence type="ECO:0000256" key="1">
    <source>
        <dbReference type="ARBA" id="ARBA00012513"/>
    </source>
</evidence>
<dbReference type="CDD" id="cd06577">
    <property type="entry name" value="PASTA_pknB"/>
    <property type="match status" value="2"/>
</dbReference>
<feature type="domain" description="PASTA" evidence="11">
    <location>
        <begin position="597"/>
        <end position="663"/>
    </location>
</feature>
<feature type="region of interest" description="Disordered" evidence="9">
    <location>
        <begin position="493"/>
        <end position="532"/>
    </location>
</feature>
<dbReference type="CDD" id="cd14014">
    <property type="entry name" value="STKc_PknB_like"/>
    <property type="match status" value="1"/>
</dbReference>
<dbReference type="Pfam" id="PF03793">
    <property type="entry name" value="PASTA"/>
    <property type="match status" value="3"/>
</dbReference>
<sequence>MAHPLRAGDPRRLGAYELSGRLGEGGQGVVYLGTKDEARYAVKLLHGPVGDERAAFLREVELAKQVARFCTAQVVEAGFDDGRAYIVSEYVDGPSLARDVARTGPRTGAALERLAVSTATALAAIHRAGIVHRDVKPQNVLLGADGPRVIDFGLARALDAAATVSGRGVGTPAYMAPEQITASAVTGAADVFSWGATVCFAANASAPFGQDSVAPVLHRILTAPPELGRLEGRLREIVAACLDKDARNRPSSRELLLELLGGGEGVPAEVLRSPPPHILRAGAGFGAGSVGVPAAGSGAAPSPASGAVAARMTPVAEPERTGTPGGYRLPAALRSGSGPDPDPDPGSPDGPDAWRAAGPGASRGAGAVPGGEAGSGVASVPGGGAGSGVESVPGGGAGSGVESVPGGGAGSRGASAQGAGPEEWRGAVALRITGDIPDDPERTRRTGRAANRAGLAASAALLVSAAVLFSVVVPGLRKDEPSQAAAVPTVVTVGPADSGTEPGGERGRADGIAMQQDREAPETRRTADPPARTSVGVRVPALRGLDRAAAVAALERAGLVAGTVTQTDSRQRIGRVLDSRPAPGASVTRGTAVALRVSAGVPVPAVTGLPRGSAEAALRAAGLVVGGAGTSCSAKPDGEVLSSKPGAGTRVSGGAKVALVVSRNGAIVPAVVGRSGPAARAALRAAGFDVTTRTQAVTDERQVGTVLTQSVAAGSCAAPGAGVAIAVGVAGQSEPDPTEPTEPPATETPQPTPTEP</sequence>
<dbReference type="SMART" id="SM00220">
    <property type="entry name" value="S_TKc"/>
    <property type="match status" value="1"/>
</dbReference>
<dbReference type="Gene3D" id="3.30.10.20">
    <property type="match status" value="3"/>
</dbReference>
<dbReference type="PANTHER" id="PTHR43289:SF34">
    <property type="entry name" value="SERINE_THREONINE-PROTEIN KINASE YBDM-RELATED"/>
    <property type="match status" value="1"/>
</dbReference>
<comment type="catalytic activity">
    <reaction evidence="7">
        <text>L-threonyl-[protein] + ATP = O-phospho-L-threonyl-[protein] + ADP + H(+)</text>
        <dbReference type="Rhea" id="RHEA:46608"/>
        <dbReference type="Rhea" id="RHEA-COMP:11060"/>
        <dbReference type="Rhea" id="RHEA-COMP:11605"/>
        <dbReference type="ChEBI" id="CHEBI:15378"/>
        <dbReference type="ChEBI" id="CHEBI:30013"/>
        <dbReference type="ChEBI" id="CHEBI:30616"/>
        <dbReference type="ChEBI" id="CHEBI:61977"/>
        <dbReference type="ChEBI" id="CHEBI:456216"/>
        <dbReference type="EC" id="2.7.11.1"/>
    </reaction>
</comment>
<dbReference type="PROSITE" id="PS51178">
    <property type="entry name" value="PASTA"/>
    <property type="match status" value="2"/>
</dbReference>
<organism evidence="12 13">
    <name type="scientific">Nonomuraea indica</name>
    <dbReference type="NCBI Taxonomy" id="1581193"/>
    <lineage>
        <taxon>Bacteria</taxon>
        <taxon>Bacillati</taxon>
        <taxon>Actinomycetota</taxon>
        <taxon>Actinomycetes</taxon>
        <taxon>Streptosporangiales</taxon>
        <taxon>Streptosporangiaceae</taxon>
        <taxon>Nonomuraea</taxon>
    </lineage>
</organism>
<reference evidence="12 13" key="1">
    <citation type="submission" date="2024-10" db="EMBL/GenBank/DDBJ databases">
        <title>The Natural Products Discovery Center: Release of the First 8490 Sequenced Strains for Exploring Actinobacteria Biosynthetic Diversity.</title>
        <authorList>
            <person name="Kalkreuter E."/>
            <person name="Kautsar S.A."/>
            <person name="Yang D."/>
            <person name="Bader C.D."/>
            <person name="Teijaro C.N."/>
            <person name="Fluegel L."/>
            <person name="Davis C.M."/>
            <person name="Simpson J.R."/>
            <person name="Lauterbach L."/>
            <person name="Steele A.D."/>
            <person name="Gui C."/>
            <person name="Meng S."/>
            <person name="Li G."/>
            <person name="Viehrig K."/>
            <person name="Ye F."/>
            <person name="Su P."/>
            <person name="Kiefer A.F."/>
            <person name="Nichols A."/>
            <person name="Cepeda A.J."/>
            <person name="Yan W."/>
            <person name="Fan B."/>
            <person name="Jiang Y."/>
            <person name="Adhikari A."/>
            <person name="Zheng C.-J."/>
            <person name="Schuster L."/>
            <person name="Cowan T.M."/>
            <person name="Smanski M.J."/>
            <person name="Chevrette M.G."/>
            <person name="De Carvalho L.P.S."/>
            <person name="Shen B."/>
        </authorList>
    </citation>
    <scope>NUCLEOTIDE SEQUENCE [LARGE SCALE GENOMIC DNA]</scope>
    <source>
        <strain evidence="12 13">NPDC049503</strain>
    </source>
</reference>
<feature type="domain" description="Protein kinase" evidence="10">
    <location>
        <begin position="16"/>
        <end position="260"/>
    </location>
</feature>
<dbReference type="PROSITE" id="PS00108">
    <property type="entry name" value="PROTEIN_KINASE_ST"/>
    <property type="match status" value="1"/>
</dbReference>
<feature type="region of interest" description="Disordered" evidence="9">
    <location>
        <begin position="295"/>
        <end position="422"/>
    </location>
</feature>
<gene>
    <name evidence="12" type="ORF">ACIBP5_29535</name>
</gene>
<keyword evidence="4" id="KW-0547">Nucleotide-binding</keyword>
<keyword evidence="6" id="KW-0067">ATP-binding</keyword>
<feature type="compositionally biased region" description="Low complexity" evidence="9">
    <location>
        <begin position="295"/>
        <end position="310"/>
    </location>
</feature>
<keyword evidence="13" id="KW-1185">Reference proteome</keyword>
<keyword evidence="2" id="KW-0723">Serine/threonine-protein kinase</keyword>
<dbReference type="EC" id="2.7.11.1" evidence="1"/>
<proteinExistence type="predicted"/>
<evidence type="ECO:0000313" key="12">
    <source>
        <dbReference type="EMBL" id="MFI7444134.1"/>
    </source>
</evidence>
<dbReference type="PANTHER" id="PTHR43289">
    <property type="entry name" value="MITOGEN-ACTIVATED PROTEIN KINASE KINASE KINASE 20-RELATED"/>
    <property type="match status" value="1"/>
</dbReference>
<comment type="catalytic activity">
    <reaction evidence="8">
        <text>L-seryl-[protein] + ATP = O-phospho-L-seryl-[protein] + ADP + H(+)</text>
        <dbReference type="Rhea" id="RHEA:17989"/>
        <dbReference type="Rhea" id="RHEA-COMP:9863"/>
        <dbReference type="Rhea" id="RHEA-COMP:11604"/>
        <dbReference type="ChEBI" id="CHEBI:15378"/>
        <dbReference type="ChEBI" id="CHEBI:29999"/>
        <dbReference type="ChEBI" id="CHEBI:30616"/>
        <dbReference type="ChEBI" id="CHEBI:83421"/>
        <dbReference type="ChEBI" id="CHEBI:456216"/>
        <dbReference type="EC" id="2.7.11.1"/>
    </reaction>
</comment>
<feature type="compositionally biased region" description="Low complexity" evidence="9">
    <location>
        <begin position="347"/>
        <end position="360"/>
    </location>
</feature>
<dbReference type="Proteomes" id="UP001612928">
    <property type="component" value="Unassembled WGS sequence"/>
</dbReference>
<evidence type="ECO:0000259" key="11">
    <source>
        <dbReference type="PROSITE" id="PS51178"/>
    </source>
</evidence>
<dbReference type="Pfam" id="PF00069">
    <property type="entry name" value="Pkinase"/>
    <property type="match status" value="1"/>
</dbReference>
<comment type="caution">
    <text evidence="12">The sequence shown here is derived from an EMBL/GenBank/DDBJ whole genome shotgun (WGS) entry which is preliminary data.</text>
</comment>
<keyword evidence="3" id="KW-0808">Transferase</keyword>
<evidence type="ECO:0000313" key="13">
    <source>
        <dbReference type="Proteomes" id="UP001612928"/>
    </source>
</evidence>
<evidence type="ECO:0000256" key="8">
    <source>
        <dbReference type="ARBA" id="ARBA00048679"/>
    </source>
</evidence>
<dbReference type="SMART" id="SM00740">
    <property type="entry name" value="PASTA"/>
    <property type="match status" value="3"/>
</dbReference>
<name>A0ABW8ABI8_9ACTN</name>
<evidence type="ECO:0000256" key="4">
    <source>
        <dbReference type="ARBA" id="ARBA00022741"/>
    </source>
</evidence>
<dbReference type="InterPro" id="IPR005543">
    <property type="entry name" value="PASTA_dom"/>
</dbReference>
<dbReference type="InterPro" id="IPR000719">
    <property type="entry name" value="Prot_kinase_dom"/>
</dbReference>
<dbReference type="SUPFAM" id="SSF56112">
    <property type="entry name" value="Protein kinase-like (PK-like)"/>
    <property type="match status" value="1"/>
</dbReference>
<evidence type="ECO:0000256" key="2">
    <source>
        <dbReference type="ARBA" id="ARBA00022527"/>
    </source>
</evidence>
<evidence type="ECO:0000256" key="6">
    <source>
        <dbReference type="ARBA" id="ARBA00022840"/>
    </source>
</evidence>
<accession>A0ABW8ABI8</accession>
<feature type="domain" description="PASTA" evidence="11">
    <location>
        <begin position="665"/>
        <end position="729"/>
    </location>
</feature>
<evidence type="ECO:0000256" key="7">
    <source>
        <dbReference type="ARBA" id="ARBA00047899"/>
    </source>
</evidence>
<evidence type="ECO:0000256" key="5">
    <source>
        <dbReference type="ARBA" id="ARBA00022777"/>
    </source>
</evidence>
<feature type="region of interest" description="Disordered" evidence="9">
    <location>
        <begin position="728"/>
        <end position="756"/>
    </location>
</feature>
<evidence type="ECO:0000256" key="9">
    <source>
        <dbReference type="SAM" id="MobiDB-lite"/>
    </source>
</evidence>
<feature type="compositionally biased region" description="Basic and acidic residues" evidence="9">
    <location>
        <begin position="516"/>
        <end position="527"/>
    </location>
</feature>
<evidence type="ECO:0000256" key="3">
    <source>
        <dbReference type="ARBA" id="ARBA00022679"/>
    </source>
</evidence>
<evidence type="ECO:0000259" key="10">
    <source>
        <dbReference type="PROSITE" id="PS50011"/>
    </source>
</evidence>
<dbReference type="Gene3D" id="3.30.200.20">
    <property type="entry name" value="Phosphorylase Kinase, domain 1"/>
    <property type="match status" value="1"/>
</dbReference>
<protein>
    <recommendedName>
        <fullName evidence="1">non-specific serine/threonine protein kinase</fullName>
        <ecNumber evidence="1">2.7.11.1</ecNumber>
    </recommendedName>
</protein>
<dbReference type="InterPro" id="IPR011009">
    <property type="entry name" value="Kinase-like_dom_sf"/>
</dbReference>